<name>A0A1H0BP43_9FIRM</name>
<reference evidence="2 3" key="1">
    <citation type="submission" date="2016-10" db="EMBL/GenBank/DDBJ databases">
        <authorList>
            <person name="de Groot N.N."/>
        </authorList>
    </citation>
    <scope>NUCLEOTIDE SEQUENCE [LARGE SCALE GENOMIC DNA]</scope>
    <source>
        <strain evidence="2 3">CGMCC 1.5012</strain>
    </source>
</reference>
<dbReference type="STRING" id="258515.SAMN05192585_12020"/>
<keyword evidence="1" id="KW-1133">Transmembrane helix</keyword>
<dbReference type="OrthoDB" id="9804829at2"/>
<dbReference type="RefSeq" id="WP_092640674.1">
    <property type="nucleotide sequence ID" value="NZ_FNID01000020.1"/>
</dbReference>
<dbReference type="Proteomes" id="UP000199182">
    <property type="component" value="Unassembled WGS sequence"/>
</dbReference>
<evidence type="ECO:0000256" key="1">
    <source>
        <dbReference type="SAM" id="Phobius"/>
    </source>
</evidence>
<gene>
    <name evidence="2" type="ORF">SAMN05192585_12020</name>
</gene>
<proteinExistence type="predicted"/>
<accession>A0A1H0BP43</accession>
<protein>
    <submittedName>
        <fullName evidence="2">Uncharacterized membrane protein</fullName>
    </submittedName>
</protein>
<dbReference type="Pfam" id="PF22564">
    <property type="entry name" value="HAAS"/>
    <property type="match status" value="1"/>
</dbReference>
<evidence type="ECO:0000313" key="3">
    <source>
        <dbReference type="Proteomes" id="UP000199182"/>
    </source>
</evidence>
<dbReference type="EMBL" id="FNID01000020">
    <property type="protein sequence ID" value="SDN47429.1"/>
    <property type="molecule type" value="Genomic_DNA"/>
</dbReference>
<organism evidence="2 3">
    <name type="scientific">Acetanaerobacterium elongatum</name>
    <dbReference type="NCBI Taxonomy" id="258515"/>
    <lineage>
        <taxon>Bacteria</taxon>
        <taxon>Bacillati</taxon>
        <taxon>Bacillota</taxon>
        <taxon>Clostridia</taxon>
        <taxon>Eubacteriales</taxon>
        <taxon>Oscillospiraceae</taxon>
        <taxon>Acetanaerobacterium</taxon>
    </lineage>
</organism>
<feature type="transmembrane region" description="Helical" evidence="1">
    <location>
        <begin position="85"/>
        <end position="114"/>
    </location>
</feature>
<feature type="transmembrane region" description="Helical" evidence="1">
    <location>
        <begin position="120"/>
        <end position="143"/>
    </location>
</feature>
<dbReference type="AlphaFoldDB" id="A0A1H0BP43"/>
<evidence type="ECO:0000313" key="2">
    <source>
        <dbReference type="EMBL" id="SDN47429.1"/>
    </source>
</evidence>
<keyword evidence="3" id="KW-1185">Reference proteome</keyword>
<sequence>MNKAEFITCLSGRLGTLPQSEIEKSVSYYTEMIDDRVEDGMDEEAAVTALGNIDDIVREAMLDLPLPTLMKAKMKPKQGLKAWEIVLIILGFPLWLPLLMAFFMVILSVYIAIWSVIISLYAGVLSLFVGGIAGFLGSFFAMAQNLPSGLTLLGGSLVCLGLGIPAFVGVQKLAVWLVHLTGRFLRFVKSLFIKVEPKA</sequence>
<keyword evidence="1" id="KW-0812">Transmembrane</keyword>
<feature type="transmembrane region" description="Helical" evidence="1">
    <location>
        <begin position="150"/>
        <end position="168"/>
    </location>
</feature>
<keyword evidence="1" id="KW-0472">Membrane</keyword>